<dbReference type="NCBIfam" id="TIGR00031">
    <property type="entry name" value="UDP-GALP_mutase"/>
    <property type="match status" value="1"/>
</dbReference>
<dbReference type="RefSeq" id="WP_256302951.1">
    <property type="nucleotide sequence ID" value="NZ_JANFYS010000001.1"/>
</dbReference>
<comment type="cofactor">
    <cofactor evidence="1">
        <name>FAD</name>
        <dbReference type="ChEBI" id="CHEBI:57692"/>
    </cofactor>
</comment>
<dbReference type="GO" id="GO:0008767">
    <property type="term" value="F:UDP-galactopyranose mutase activity"/>
    <property type="evidence" value="ECO:0007669"/>
    <property type="project" value="UniProtKB-EC"/>
</dbReference>
<dbReference type="Pfam" id="PF13450">
    <property type="entry name" value="NAD_binding_8"/>
    <property type="match status" value="1"/>
</dbReference>
<evidence type="ECO:0000256" key="2">
    <source>
        <dbReference type="ARBA" id="ARBA00009321"/>
    </source>
</evidence>
<dbReference type="PANTHER" id="PTHR21197">
    <property type="entry name" value="UDP-GALACTOPYRANOSE MUTASE"/>
    <property type="match status" value="1"/>
</dbReference>
<evidence type="ECO:0000256" key="4">
    <source>
        <dbReference type="ARBA" id="ARBA00022827"/>
    </source>
</evidence>
<dbReference type="EC" id="5.4.99.9" evidence="7"/>
<organism evidence="7 8">
    <name type="scientific">Intestinimonas massiliensis</name>
    <name type="common">ex Afouda et al. 2020</name>
    <dbReference type="NCBI Taxonomy" id="1673721"/>
    <lineage>
        <taxon>Bacteria</taxon>
        <taxon>Bacillati</taxon>
        <taxon>Bacillota</taxon>
        <taxon>Clostridia</taxon>
        <taxon>Eubacteriales</taxon>
        <taxon>Intestinimonas</taxon>
    </lineage>
</organism>
<evidence type="ECO:0000313" key="8">
    <source>
        <dbReference type="Proteomes" id="UP001204562"/>
    </source>
</evidence>
<comment type="similarity">
    <text evidence="2">Belongs to the UDP-galactopyranose/dTDP-fucopyranose mutase family.</text>
</comment>
<evidence type="ECO:0000259" key="6">
    <source>
        <dbReference type="Pfam" id="PF03275"/>
    </source>
</evidence>
<proteinExistence type="inferred from homology"/>
<dbReference type="EMBL" id="JANFYS010000001">
    <property type="protein sequence ID" value="MCQ4769091.1"/>
    <property type="molecule type" value="Genomic_DNA"/>
</dbReference>
<keyword evidence="3" id="KW-0285">Flavoprotein</keyword>
<sequence length="402" mass="45680">MENSFDCLIIGAGYAGAVAARELAERGGRRVLVLERRDHIGGNAYDCPDAHGVLIHQYGPHIFHTSNKRVFDWLSRFTGWRRYQHRVIANLPRDNPEVVPARKKSDGRFCFPVPFNLDSLENAFGAQDGKRLGQKLLDAYPAQSQVTILELRQNPDPEIAAIAEYVYEHVFVHYTMKQWGQTPEEIDPATTARVPVRLSRDDRYFQDAYQGMPLEGYTPMFQKILDHPNITVELGVEARDRVKLDGGTVTLDGAPFTGAVIFTGQTDELFGFRFGQLPYRTLDFRFETCEKQFYQTHGTVNYTVDRDYTRITEFKHLTGQDLPGLTTIMKEYSRAYTGAPGETPYYSIINPENNALYAKYAALASEYPNLHLLGRLAEYKYYNMDAIAGRALELCDSLLTKS</sequence>
<dbReference type="InterPro" id="IPR015899">
    <property type="entry name" value="UDP-GalPyranose_mutase_C"/>
</dbReference>
<evidence type="ECO:0000256" key="1">
    <source>
        <dbReference type="ARBA" id="ARBA00001974"/>
    </source>
</evidence>
<name>A0AAW5JGD7_9FIRM</name>
<evidence type="ECO:0000256" key="3">
    <source>
        <dbReference type="ARBA" id="ARBA00022630"/>
    </source>
</evidence>
<dbReference type="AlphaFoldDB" id="A0AAW5JGD7"/>
<evidence type="ECO:0000313" key="7">
    <source>
        <dbReference type="EMBL" id="MCQ4769091.1"/>
    </source>
</evidence>
<reference evidence="7" key="1">
    <citation type="submission" date="2022-06" db="EMBL/GenBank/DDBJ databases">
        <title>Isolation of gut microbiota from human fecal samples.</title>
        <authorList>
            <person name="Pamer E.G."/>
            <person name="Barat B."/>
            <person name="Waligurski E."/>
            <person name="Medina S."/>
            <person name="Paddock L."/>
            <person name="Mostad J."/>
        </authorList>
    </citation>
    <scope>NUCLEOTIDE SEQUENCE</scope>
    <source>
        <strain evidence="7">DFI.9.91</strain>
    </source>
</reference>
<accession>A0AAW5JGD7</accession>
<comment type="caution">
    <text evidence="7">The sequence shown here is derived from an EMBL/GenBank/DDBJ whole genome shotgun (WGS) entry which is preliminary data.</text>
</comment>
<dbReference type="GO" id="GO:0050660">
    <property type="term" value="F:flavin adenine dinucleotide binding"/>
    <property type="evidence" value="ECO:0007669"/>
    <property type="project" value="TreeGrafter"/>
</dbReference>
<dbReference type="InterPro" id="IPR004379">
    <property type="entry name" value="UDP-GALP_mutase"/>
</dbReference>
<gene>
    <name evidence="7" type="primary">glf</name>
    <name evidence="7" type="ORF">NE579_01250</name>
</gene>
<dbReference type="Proteomes" id="UP001204562">
    <property type="component" value="Unassembled WGS sequence"/>
</dbReference>
<dbReference type="SUPFAM" id="SSF54373">
    <property type="entry name" value="FAD-linked reductases, C-terminal domain"/>
    <property type="match status" value="1"/>
</dbReference>
<dbReference type="Gene3D" id="3.40.50.720">
    <property type="entry name" value="NAD(P)-binding Rossmann-like Domain"/>
    <property type="match status" value="3"/>
</dbReference>
<dbReference type="SUPFAM" id="SSF51971">
    <property type="entry name" value="Nucleotide-binding domain"/>
    <property type="match status" value="1"/>
</dbReference>
<dbReference type="GO" id="GO:0005829">
    <property type="term" value="C:cytosol"/>
    <property type="evidence" value="ECO:0007669"/>
    <property type="project" value="TreeGrafter"/>
</dbReference>
<dbReference type="Pfam" id="PF03275">
    <property type="entry name" value="GLF"/>
    <property type="match status" value="1"/>
</dbReference>
<keyword evidence="5 7" id="KW-0413">Isomerase</keyword>
<feature type="domain" description="UDP-galactopyranose mutase C-terminal" evidence="6">
    <location>
        <begin position="170"/>
        <end position="381"/>
    </location>
</feature>
<protein>
    <submittedName>
        <fullName evidence="7">UDP-galactopyranose mutase</fullName>
        <ecNumber evidence="7">5.4.99.9</ecNumber>
    </submittedName>
</protein>
<evidence type="ECO:0000256" key="5">
    <source>
        <dbReference type="ARBA" id="ARBA00023235"/>
    </source>
</evidence>
<dbReference type="PANTHER" id="PTHR21197:SF0">
    <property type="entry name" value="UDP-GALACTOPYRANOSE MUTASE"/>
    <property type="match status" value="1"/>
</dbReference>
<keyword evidence="4" id="KW-0274">FAD</keyword>